<dbReference type="Pfam" id="PF01724">
    <property type="entry name" value="DUF29"/>
    <property type="match status" value="1"/>
</dbReference>
<dbReference type="PANTHER" id="PTHR34235:SF3">
    <property type="entry name" value="SLR1203 PROTEIN"/>
    <property type="match status" value="1"/>
</dbReference>
<dbReference type="PANTHER" id="PTHR34235">
    <property type="entry name" value="SLR1203 PROTEIN-RELATED"/>
    <property type="match status" value="1"/>
</dbReference>
<dbReference type="RefSeq" id="WP_252663852.1">
    <property type="nucleotide sequence ID" value="NZ_CP098611.1"/>
</dbReference>
<gene>
    <name evidence="1" type="ORF">NEA10_03595</name>
</gene>
<dbReference type="Gene3D" id="1.20.1220.20">
    <property type="entry name" value="Uncharcterised protein PF01724"/>
    <property type="match status" value="1"/>
</dbReference>
<dbReference type="Proteomes" id="UP001056708">
    <property type="component" value="Chromosome"/>
</dbReference>
<protein>
    <submittedName>
        <fullName evidence="1">DUF29 domain-containing protein</fullName>
    </submittedName>
</protein>
<organism evidence="1 2">
    <name type="scientific">Phormidium yuhuli AB48</name>
    <dbReference type="NCBI Taxonomy" id="2940671"/>
    <lineage>
        <taxon>Bacteria</taxon>
        <taxon>Bacillati</taxon>
        <taxon>Cyanobacteriota</taxon>
        <taxon>Cyanophyceae</taxon>
        <taxon>Oscillatoriophycideae</taxon>
        <taxon>Oscillatoriales</taxon>
        <taxon>Oscillatoriaceae</taxon>
        <taxon>Phormidium</taxon>
        <taxon>Phormidium yuhuli</taxon>
    </lineage>
</organism>
<sequence>MLAHSTPISPNLYDNDYHLWLLQTRQKLETRDFNALDLENLIEEITDLARRDKRAIKNLLKQLVEHLLKLKYWDREKSRNQGHWQREILNFRQQIQDYLNESPSLKPYLNEIYPSCYRDGRQLAANISQLPLNTFPEDPITDLDTLLNPDWLP</sequence>
<proteinExistence type="predicted"/>
<evidence type="ECO:0000313" key="1">
    <source>
        <dbReference type="EMBL" id="USR91823.1"/>
    </source>
</evidence>
<reference evidence="1" key="1">
    <citation type="submission" date="2022-06" db="EMBL/GenBank/DDBJ databases">
        <title>Genome sequence of Phormidium yuhuli AB48 isolated from an industrial photobioreactor environment.</title>
        <authorList>
            <person name="Qiu Y."/>
            <person name="Noonan A.J.C."/>
            <person name="Dofher K."/>
            <person name="Koch M."/>
            <person name="Kieft B."/>
            <person name="Lin X."/>
            <person name="Ziels R.M."/>
            <person name="Hallam S.J."/>
        </authorList>
    </citation>
    <scope>NUCLEOTIDE SEQUENCE</scope>
    <source>
        <strain evidence="1">AB48</strain>
    </source>
</reference>
<accession>A0ABY5ASJ0</accession>
<dbReference type="EMBL" id="CP098611">
    <property type="protein sequence ID" value="USR91823.1"/>
    <property type="molecule type" value="Genomic_DNA"/>
</dbReference>
<name>A0ABY5ASJ0_9CYAN</name>
<dbReference type="InterPro" id="IPR002636">
    <property type="entry name" value="DUF29"/>
</dbReference>
<evidence type="ECO:0000313" key="2">
    <source>
        <dbReference type="Proteomes" id="UP001056708"/>
    </source>
</evidence>
<keyword evidence="2" id="KW-1185">Reference proteome</keyword>